<dbReference type="InterPro" id="IPR029058">
    <property type="entry name" value="AB_hydrolase_fold"/>
</dbReference>
<dbReference type="SUPFAM" id="SSF53474">
    <property type="entry name" value="alpha/beta-Hydrolases"/>
    <property type="match status" value="1"/>
</dbReference>
<protein>
    <recommendedName>
        <fullName evidence="3">Alpha/beta hydrolase</fullName>
    </recommendedName>
</protein>
<proteinExistence type="predicted"/>
<name>A0ABS1MG20_9NOCA</name>
<dbReference type="RefSeq" id="WP_201956615.1">
    <property type="nucleotide sequence ID" value="NZ_JAERRJ010000018.1"/>
</dbReference>
<organism evidence="1 2">
    <name type="scientific">Nocardia acididurans</name>
    <dbReference type="NCBI Taxonomy" id="2802282"/>
    <lineage>
        <taxon>Bacteria</taxon>
        <taxon>Bacillati</taxon>
        <taxon>Actinomycetota</taxon>
        <taxon>Actinomycetes</taxon>
        <taxon>Mycobacteriales</taxon>
        <taxon>Nocardiaceae</taxon>
        <taxon>Nocardia</taxon>
    </lineage>
</organism>
<reference evidence="1 2" key="1">
    <citation type="submission" date="2021-01" db="EMBL/GenBank/DDBJ databases">
        <title>WGS of actinomycetes isolated from Thailand.</title>
        <authorList>
            <person name="Thawai C."/>
        </authorList>
    </citation>
    <scope>NUCLEOTIDE SEQUENCE [LARGE SCALE GENOMIC DNA]</scope>
    <source>
        <strain evidence="1 2">LPG 2</strain>
    </source>
</reference>
<evidence type="ECO:0000313" key="2">
    <source>
        <dbReference type="Proteomes" id="UP000602198"/>
    </source>
</evidence>
<accession>A0ABS1MG20</accession>
<evidence type="ECO:0008006" key="3">
    <source>
        <dbReference type="Google" id="ProtNLM"/>
    </source>
</evidence>
<sequence>MQTADRVEEIVHRDDRVEISRVRLYSPLPQNDPPHPAAVDWISYLRYRCVGAPERSEDHDAILLIQPGNFGGAQSLDGVARCVLLEAAARGRSVEFWALARRSQSADDPTGFEAALAAGDPDIAFEYYFGGAEVDGKRFEGFGSGARMAFLADFGWARIAQDLREVFLREIPDPEVRRAKAFLGGHSGGSSLTAAFGSWDFDGTPGHEMCRGYIALDTPLDCDFGTRSNTAVRALSAPARAAGGLAYRGVVAATRKGRSPRSHGRLLAMASYTWRLLALYAYLTPEADGTLIQRIEAALSGTEGARQFRALSRVVGSTTWRQALTGRPDPVGLQLTCAAEAGMWMGRGTTALPVMISCGSLDGPVRPRNFPVPSGLWRVPALKGLVWAVFGYAPLTAPADPAHRYGWKSEESAVGDLHDVARAMIAGFEPYHTPRYLIDQAFALVGVRAGDLAAIRHERGMRAKPLVSIFEGHMHKAPAMKFMNLGDAHVMAGYSHIDVVSGSPRADGSPDPVAVPIVDFVLGTVGAGGSREVSDFVRRKVG</sequence>
<gene>
    <name evidence="1" type="ORF">JK358_34920</name>
</gene>
<comment type="caution">
    <text evidence="1">The sequence shown here is derived from an EMBL/GenBank/DDBJ whole genome shotgun (WGS) entry which is preliminary data.</text>
</comment>
<dbReference type="EMBL" id="JAERRJ010000018">
    <property type="protein sequence ID" value="MBL1079610.1"/>
    <property type="molecule type" value="Genomic_DNA"/>
</dbReference>
<dbReference type="Proteomes" id="UP000602198">
    <property type="component" value="Unassembled WGS sequence"/>
</dbReference>
<evidence type="ECO:0000313" key="1">
    <source>
        <dbReference type="EMBL" id="MBL1079610.1"/>
    </source>
</evidence>
<keyword evidence="2" id="KW-1185">Reference proteome</keyword>